<dbReference type="InterPro" id="IPR003439">
    <property type="entry name" value="ABC_transporter-like_ATP-bd"/>
</dbReference>
<reference evidence="7 8" key="1">
    <citation type="submission" date="2019-07" db="EMBL/GenBank/DDBJ databases">
        <title>Whole genome shotgun sequence of Halomonas pacifica NBRC 102220.</title>
        <authorList>
            <person name="Hosoyama A."/>
            <person name="Uohara A."/>
            <person name="Ohji S."/>
            <person name="Ichikawa N."/>
        </authorList>
    </citation>
    <scope>NUCLEOTIDE SEQUENCE [LARGE SCALE GENOMIC DNA]</scope>
    <source>
        <strain evidence="7 8">NBRC 102220</strain>
    </source>
</reference>
<dbReference type="SMART" id="SM00382">
    <property type="entry name" value="AAA"/>
    <property type="match status" value="1"/>
</dbReference>
<accession>A0A510XGB6</accession>
<evidence type="ECO:0000256" key="1">
    <source>
        <dbReference type="ARBA" id="ARBA00022448"/>
    </source>
</evidence>
<dbReference type="GO" id="GO:0016887">
    <property type="term" value="F:ATP hydrolysis activity"/>
    <property type="evidence" value="ECO:0007669"/>
    <property type="project" value="InterPro"/>
</dbReference>
<keyword evidence="4" id="KW-1278">Translocase</keyword>
<gene>
    <name evidence="7" type="primary">hmuV</name>
    <name evidence="7" type="ORF">HPA02_22030</name>
</gene>
<dbReference type="Pfam" id="PF00005">
    <property type="entry name" value="ABC_tran"/>
    <property type="match status" value="1"/>
</dbReference>
<dbReference type="InterPro" id="IPR027417">
    <property type="entry name" value="P-loop_NTPase"/>
</dbReference>
<dbReference type="AlphaFoldDB" id="A0A510XGB6"/>
<dbReference type="PANTHER" id="PTHR42794:SF1">
    <property type="entry name" value="HEMIN IMPORT ATP-BINDING PROTEIN HMUV"/>
    <property type="match status" value="1"/>
</dbReference>
<comment type="function">
    <text evidence="5">Part of the ABC transporter complex HmuTUV involved in hemin import. Responsible for energy coupling to the transport system.</text>
</comment>
<dbReference type="GO" id="GO:0005524">
    <property type="term" value="F:ATP binding"/>
    <property type="evidence" value="ECO:0007669"/>
    <property type="project" value="UniProtKB-KW"/>
</dbReference>
<dbReference type="PROSITE" id="PS50893">
    <property type="entry name" value="ABC_TRANSPORTER_2"/>
    <property type="match status" value="1"/>
</dbReference>
<dbReference type="PANTHER" id="PTHR42794">
    <property type="entry name" value="HEMIN IMPORT ATP-BINDING PROTEIN HMUV"/>
    <property type="match status" value="1"/>
</dbReference>
<dbReference type="CDD" id="cd03214">
    <property type="entry name" value="ABC_Iron-Siderophores_B12_Hemin"/>
    <property type="match status" value="1"/>
</dbReference>
<keyword evidence="2" id="KW-0547">Nucleotide-binding</keyword>
<evidence type="ECO:0000259" key="6">
    <source>
        <dbReference type="PROSITE" id="PS50893"/>
    </source>
</evidence>
<keyword evidence="8" id="KW-1185">Reference proteome</keyword>
<evidence type="ECO:0000256" key="3">
    <source>
        <dbReference type="ARBA" id="ARBA00022840"/>
    </source>
</evidence>
<comment type="caution">
    <text evidence="7">The sequence shown here is derived from an EMBL/GenBank/DDBJ whole genome shotgun (WGS) entry which is preliminary data.</text>
</comment>
<evidence type="ECO:0000256" key="4">
    <source>
        <dbReference type="ARBA" id="ARBA00022967"/>
    </source>
</evidence>
<dbReference type="EMBL" id="BJUK01000024">
    <property type="protein sequence ID" value="GEK47920.1"/>
    <property type="molecule type" value="Genomic_DNA"/>
</dbReference>
<dbReference type="Gene3D" id="3.40.50.300">
    <property type="entry name" value="P-loop containing nucleotide triphosphate hydrolases"/>
    <property type="match status" value="1"/>
</dbReference>
<feature type="domain" description="ABC transporter" evidence="6">
    <location>
        <begin position="2"/>
        <end position="242"/>
    </location>
</feature>
<keyword evidence="3 7" id="KW-0067">ATP-binding</keyword>
<organism evidence="7 8">
    <name type="scientific">Bisbaumannia pacifica</name>
    <dbReference type="NCBI Taxonomy" id="77098"/>
    <lineage>
        <taxon>Bacteria</taxon>
        <taxon>Pseudomonadati</taxon>
        <taxon>Pseudomonadota</taxon>
        <taxon>Gammaproteobacteria</taxon>
        <taxon>Oceanospirillales</taxon>
        <taxon>Halomonadaceae</taxon>
        <taxon>Bisbaumannia</taxon>
    </lineage>
</organism>
<evidence type="ECO:0000313" key="8">
    <source>
        <dbReference type="Proteomes" id="UP000321275"/>
    </source>
</evidence>
<evidence type="ECO:0000256" key="2">
    <source>
        <dbReference type="ARBA" id="ARBA00022741"/>
    </source>
</evidence>
<dbReference type="SUPFAM" id="SSF52540">
    <property type="entry name" value="P-loop containing nucleoside triphosphate hydrolases"/>
    <property type="match status" value="1"/>
</dbReference>
<dbReference type="Proteomes" id="UP000321275">
    <property type="component" value="Unassembled WGS sequence"/>
</dbReference>
<evidence type="ECO:0000256" key="5">
    <source>
        <dbReference type="ARBA" id="ARBA00037066"/>
    </source>
</evidence>
<name>A0A510XGB6_9GAMM</name>
<dbReference type="InterPro" id="IPR003593">
    <property type="entry name" value="AAA+_ATPase"/>
</dbReference>
<dbReference type="OrthoDB" id="6461291at2"/>
<keyword evidence="1" id="KW-0813">Transport</keyword>
<sequence>MLTLFSAGFTTTPRLEPISDRLLPGELLAIVGPNGAGKSTLLTLLSGFRAPERGSVCLDGMPLTAWAPQALARRRALVAQQVRPSFDWGVRELVALGSDAAPERVDACLAALDLTHLAERRITGLSGGEAQRCLVARALCQLAADQLAGETGTTADQSPPGLLLLDEPTSALDIGQQQRLMRLLRRLASERGLAIACVLHDLNLAGRFAHRVWLLERGQRIAAGTPEEVLSAARLARVFDAELRETTSDDGEPPALVLAR</sequence>
<protein>
    <submittedName>
        <fullName evidence="7">Hemin import ATP-binding protein HmuV</fullName>
    </submittedName>
</protein>
<dbReference type="RefSeq" id="WP_146803260.1">
    <property type="nucleotide sequence ID" value="NZ_BJUK01000024.1"/>
</dbReference>
<proteinExistence type="predicted"/>
<evidence type="ECO:0000313" key="7">
    <source>
        <dbReference type="EMBL" id="GEK47920.1"/>
    </source>
</evidence>